<organism evidence="1 2">
    <name type="scientific">Vitis vinifera</name>
    <name type="common">Grape</name>
    <dbReference type="NCBI Taxonomy" id="29760"/>
    <lineage>
        <taxon>Eukaryota</taxon>
        <taxon>Viridiplantae</taxon>
        <taxon>Streptophyta</taxon>
        <taxon>Embryophyta</taxon>
        <taxon>Tracheophyta</taxon>
        <taxon>Spermatophyta</taxon>
        <taxon>Magnoliopsida</taxon>
        <taxon>eudicotyledons</taxon>
        <taxon>Gunneridae</taxon>
        <taxon>Pentapetalae</taxon>
        <taxon>rosids</taxon>
        <taxon>Vitales</taxon>
        <taxon>Vitaceae</taxon>
        <taxon>Viteae</taxon>
        <taxon>Vitis</taxon>
    </lineage>
</organism>
<sequence length="57" mass="6764">MYAILYMQHWDRSGLNRAINYERMSLKRLKFAIHMVLDSKNEFGEIVATNIWSTNDA</sequence>
<dbReference type="Proteomes" id="UP000009183">
    <property type="component" value="Chromosome 9"/>
</dbReference>
<evidence type="ECO:0000313" key="2">
    <source>
        <dbReference type="Proteomes" id="UP000009183"/>
    </source>
</evidence>
<dbReference type="HOGENOM" id="CLU_3000343_0_0_1"/>
<gene>
    <name evidence="1" type="ordered locus">VIT_09s0018g00260</name>
</gene>
<keyword evidence="2" id="KW-1185">Reference proteome</keyword>
<protein>
    <submittedName>
        <fullName evidence="1">Uncharacterized protein</fullName>
    </submittedName>
</protein>
<evidence type="ECO:0000313" key="1">
    <source>
        <dbReference type="EMBL" id="CBI25168.3"/>
    </source>
</evidence>
<dbReference type="InParanoid" id="D7T3T6"/>
<reference evidence="2" key="1">
    <citation type="journal article" date="2007" name="Nature">
        <title>The grapevine genome sequence suggests ancestral hexaploidization in major angiosperm phyla.</title>
        <authorList>
            <consortium name="The French-Italian Public Consortium for Grapevine Genome Characterization."/>
            <person name="Jaillon O."/>
            <person name="Aury J.-M."/>
            <person name="Noel B."/>
            <person name="Policriti A."/>
            <person name="Clepet C."/>
            <person name="Casagrande A."/>
            <person name="Choisne N."/>
            <person name="Aubourg S."/>
            <person name="Vitulo N."/>
            <person name="Jubin C."/>
            <person name="Vezzi A."/>
            <person name="Legeai F."/>
            <person name="Hugueney P."/>
            <person name="Dasilva C."/>
            <person name="Horner D."/>
            <person name="Mica E."/>
            <person name="Jublot D."/>
            <person name="Poulain J."/>
            <person name="Bruyere C."/>
            <person name="Billault A."/>
            <person name="Segurens B."/>
            <person name="Gouyvenoux M."/>
            <person name="Ugarte E."/>
            <person name="Cattonaro F."/>
            <person name="Anthouard V."/>
            <person name="Vico V."/>
            <person name="Del Fabbro C."/>
            <person name="Alaux M."/>
            <person name="Di Gaspero G."/>
            <person name="Dumas V."/>
            <person name="Felice N."/>
            <person name="Paillard S."/>
            <person name="Juman I."/>
            <person name="Moroldo M."/>
            <person name="Scalabrin S."/>
            <person name="Canaguier A."/>
            <person name="Le Clainche I."/>
            <person name="Malacrida G."/>
            <person name="Durand E."/>
            <person name="Pesole G."/>
            <person name="Laucou V."/>
            <person name="Chatelet P."/>
            <person name="Merdinoglu D."/>
            <person name="Delledonne M."/>
            <person name="Pezzotti M."/>
            <person name="Lecharny A."/>
            <person name="Scarpelli C."/>
            <person name="Artiguenave F."/>
            <person name="Pe M.E."/>
            <person name="Valle G."/>
            <person name="Morgante M."/>
            <person name="Caboche M."/>
            <person name="Adam-Blondon A.-F."/>
            <person name="Weissenbach J."/>
            <person name="Quetier F."/>
            <person name="Wincker P."/>
        </authorList>
    </citation>
    <scope>NUCLEOTIDE SEQUENCE [LARGE SCALE GENOMIC DNA]</scope>
    <source>
        <strain evidence="2">cv. Pinot noir / PN40024</strain>
    </source>
</reference>
<proteinExistence type="predicted"/>
<accession>D7T3T6</accession>
<dbReference type="AlphaFoldDB" id="D7T3T6"/>
<dbReference type="PaxDb" id="29760-VIT_09s0018g00260.t01"/>
<dbReference type="EMBL" id="FN595513">
    <property type="protein sequence ID" value="CBI25168.3"/>
    <property type="molecule type" value="Genomic_DNA"/>
</dbReference>
<name>D7T3T6_VITVI</name>